<dbReference type="PRINTS" id="PR00237">
    <property type="entry name" value="GPCRRHODOPSN"/>
</dbReference>
<evidence type="ECO:0000259" key="10">
    <source>
        <dbReference type="PROSITE" id="PS50262"/>
    </source>
</evidence>
<dbReference type="AlphaFoldDB" id="A0A1S3JFC6"/>
<evidence type="ECO:0000256" key="9">
    <source>
        <dbReference type="SAM" id="Phobius"/>
    </source>
</evidence>
<keyword evidence="4" id="KW-0297">G-protein coupled receptor</keyword>
<evidence type="ECO:0000256" key="2">
    <source>
        <dbReference type="ARBA" id="ARBA00022692"/>
    </source>
</evidence>
<protein>
    <submittedName>
        <fullName evidence="12">Somatostatin receptor type 4-like</fullName>
    </submittedName>
</protein>
<accession>A0A1S3JFC6</accession>
<dbReference type="KEGG" id="lak:106172752"/>
<dbReference type="InParanoid" id="A0A1S3JFC6"/>
<reference evidence="12" key="1">
    <citation type="submission" date="2025-08" db="UniProtKB">
        <authorList>
            <consortium name="RefSeq"/>
        </authorList>
    </citation>
    <scope>IDENTIFICATION</scope>
    <source>
        <tissue evidence="12">Gonads</tissue>
    </source>
</reference>
<gene>
    <name evidence="12" type="primary">LOC106172752</name>
</gene>
<keyword evidence="3 9" id="KW-1133">Transmembrane helix</keyword>
<evidence type="ECO:0000256" key="6">
    <source>
        <dbReference type="ARBA" id="ARBA00023170"/>
    </source>
</evidence>
<feature type="transmembrane region" description="Helical" evidence="9">
    <location>
        <begin position="36"/>
        <end position="56"/>
    </location>
</feature>
<feature type="transmembrane region" description="Helical" evidence="9">
    <location>
        <begin position="172"/>
        <end position="197"/>
    </location>
</feature>
<evidence type="ECO:0000256" key="5">
    <source>
        <dbReference type="ARBA" id="ARBA00023136"/>
    </source>
</evidence>
<name>A0A1S3JFC6_LINAN</name>
<evidence type="ECO:0000256" key="4">
    <source>
        <dbReference type="ARBA" id="ARBA00023040"/>
    </source>
</evidence>
<keyword evidence="11" id="KW-1185">Reference proteome</keyword>
<feature type="region of interest" description="Disordered" evidence="8">
    <location>
        <begin position="228"/>
        <end position="249"/>
    </location>
</feature>
<dbReference type="RefSeq" id="XP_013409043.1">
    <property type="nucleotide sequence ID" value="XM_013553589.2"/>
</dbReference>
<keyword evidence="5 9" id="KW-0472">Membrane</keyword>
<sequence length="249" mass="28080">MSVSAYTLVAICVFRCIAIASPLHSSVTLTKRHSGTANLIVWLAMIVINIPAAIFYTEQRKNYCHFVYRFEYQKYIFNTITIGIDFLLPMMLFCGGTMFIIRTLCKRNKAICKINGTQRGATETEHSRRNTRKLMVLVVSVAVVYFLSWLPFQLIALVNTIQTHGTIDDCSSYVISTVAQLLAFANSCFNPIIYNFASAGFRRAFVKALKCCPILRLRRTSTGETRSTNLGMGDIPMGDRQSRKRLITS</sequence>
<dbReference type="PROSITE" id="PS50262">
    <property type="entry name" value="G_PROTEIN_RECEP_F1_2"/>
    <property type="match status" value="1"/>
</dbReference>
<dbReference type="InterPro" id="IPR017452">
    <property type="entry name" value="GPCR_Rhodpsn_7TM"/>
</dbReference>
<dbReference type="STRING" id="7574.A0A1S3JFC6"/>
<dbReference type="PANTHER" id="PTHR45695:SF9">
    <property type="entry name" value="LEUCOKININ RECEPTOR"/>
    <property type="match status" value="1"/>
</dbReference>
<dbReference type="GO" id="GO:0005886">
    <property type="term" value="C:plasma membrane"/>
    <property type="evidence" value="ECO:0007669"/>
    <property type="project" value="TreeGrafter"/>
</dbReference>
<keyword evidence="2 9" id="KW-0812">Transmembrane</keyword>
<feature type="transmembrane region" description="Helical" evidence="9">
    <location>
        <begin position="6"/>
        <end position="24"/>
    </location>
</feature>
<feature type="transmembrane region" description="Helical" evidence="9">
    <location>
        <begin position="76"/>
        <end position="101"/>
    </location>
</feature>
<evidence type="ECO:0000256" key="1">
    <source>
        <dbReference type="ARBA" id="ARBA00004141"/>
    </source>
</evidence>
<proteinExistence type="predicted"/>
<comment type="subcellular location">
    <subcellularLocation>
        <location evidence="1">Membrane</location>
        <topology evidence="1">Multi-pass membrane protein</topology>
    </subcellularLocation>
</comment>
<dbReference type="GO" id="GO:0004930">
    <property type="term" value="F:G protein-coupled receptor activity"/>
    <property type="evidence" value="ECO:0007669"/>
    <property type="project" value="UniProtKB-KW"/>
</dbReference>
<organism evidence="11 12">
    <name type="scientific">Lingula anatina</name>
    <name type="common">Brachiopod</name>
    <name type="synonym">Lingula unguis</name>
    <dbReference type="NCBI Taxonomy" id="7574"/>
    <lineage>
        <taxon>Eukaryota</taxon>
        <taxon>Metazoa</taxon>
        <taxon>Spiralia</taxon>
        <taxon>Lophotrochozoa</taxon>
        <taxon>Brachiopoda</taxon>
        <taxon>Linguliformea</taxon>
        <taxon>Lingulata</taxon>
        <taxon>Lingulida</taxon>
        <taxon>Linguloidea</taxon>
        <taxon>Lingulidae</taxon>
        <taxon>Lingula</taxon>
    </lineage>
</organism>
<evidence type="ECO:0000256" key="8">
    <source>
        <dbReference type="SAM" id="MobiDB-lite"/>
    </source>
</evidence>
<evidence type="ECO:0000256" key="7">
    <source>
        <dbReference type="ARBA" id="ARBA00023224"/>
    </source>
</evidence>
<feature type="transmembrane region" description="Helical" evidence="9">
    <location>
        <begin position="134"/>
        <end position="152"/>
    </location>
</feature>
<keyword evidence="6" id="KW-0675">Receptor</keyword>
<evidence type="ECO:0000256" key="3">
    <source>
        <dbReference type="ARBA" id="ARBA00022989"/>
    </source>
</evidence>
<evidence type="ECO:0000313" key="11">
    <source>
        <dbReference type="Proteomes" id="UP000085678"/>
    </source>
</evidence>
<dbReference type="Pfam" id="PF00001">
    <property type="entry name" value="7tm_1"/>
    <property type="match status" value="1"/>
</dbReference>
<dbReference type="GeneID" id="106172752"/>
<dbReference type="PANTHER" id="PTHR45695">
    <property type="entry name" value="LEUCOKININ RECEPTOR-RELATED"/>
    <property type="match status" value="1"/>
</dbReference>
<evidence type="ECO:0000313" key="12">
    <source>
        <dbReference type="RefSeq" id="XP_013409043.1"/>
    </source>
</evidence>
<feature type="domain" description="G-protein coupled receptors family 1 profile" evidence="10">
    <location>
        <begin position="1"/>
        <end position="194"/>
    </location>
</feature>
<keyword evidence="7" id="KW-0807">Transducer</keyword>
<dbReference type="OrthoDB" id="5987936at2759"/>
<dbReference type="SUPFAM" id="SSF81321">
    <property type="entry name" value="Family A G protein-coupled receptor-like"/>
    <property type="match status" value="1"/>
</dbReference>
<dbReference type="Gene3D" id="1.20.1070.10">
    <property type="entry name" value="Rhodopsin 7-helix transmembrane proteins"/>
    <property type="match status" value="1"/>
</dbReference>
<dbReference type="InterPro" id="IPR000276">
    <property type="entry name" value="GPCR_Rhodpsn"/>
</dbReference>
<dbReference type="Proteomes" id="UP000085678">
    <property type="component" value="Unplaced"/>
</dbReference>